<dbReference type="EMBL" id="JACHGA010000005">
    <property type="protein sequence ID" value="MBB5276338.1"/>
    <property type="molecule type" value="Genomic_DNA"/>
</dbReference>
<dbReference type="Proteomes" id="UP000550895">
    <property type="component" value="Unassembled WGS sequence"/>
</dbReference>
<evidence type="ECO:0000259" key="1">
    <source>
        <dbReference type="Pfam" id="PF01323"/>
    </source>
</evidence>
<keyword evidence="2" id="KW-0413">Isomerase</keyword>
<dbReference type="SUPFAM" id="SSF52833">
    <property type="entry name" value="Thioredoxin-like"/>
    <property type="match status" value="1"/>
</dbReference>
<dbReference type="PANTHER" id="PTHR13887:SF41">
    <property type="entry name" value="THIOREDOXIN SUPERFAMILY PROTEIN"/>
    <property type="match status" value="1"/>
</dbReference>
<reference evidence="2 3" key="1">
    <citation type="submission" date="2020-08" db="EMBL/GenBank/DDBJ databases">
        <title>Genomic Encyclopedia of Type Strains, Phase IV (KMG-IV): sequencing the most valuable type-strain genomes for metagenomic binning, comparative biology and taxonomic classification.</title>
        <authorList>
            <person name="Goeker M."/>
        </authorList>
    </citation>
    <scope>NUCLEOTIDE SEQUENCE [LARGE SCALE GENOMIC DNA]</scope>
    <source>
        <strain evidence="2 3">DSM 26376</strain>
    </source>
</reference>
<dbReference type="Pfam" id="PF01323">
    <property type="entry name" value="DSBA"/>
    <property type="match status" value="1"/>
</dbReference>
<dbReference type="AlphaFoldDB" id="A0A7W8HS81"/>
<sequence length="235" mass="25737">MTEHALPQEGHIMDRITIDLVSDVVCPWCYLGKARLELAIAEVQDEVSVDINWRPYQLNPDYPPEGVDQQVELAKKLGGKDNMDRAHAHLKELGAEVGINFDFAAIKVGPNTLDAHRLIHWAGQESRETQGRVVDLLFKANFEQGRNIGDPAVLLDIATEAGLSRPVIESLLSGDADVTHVLSEVDAAKQMGVNGVPFFIFDQQYAVSGAQPPAELANALREIAKAKAEAIRNLN</sequence>
<dbReference type="GO" id="GO:0016491">
    <property type="term" value="F:oxidoreductase activity"/>
    <property type="evidence" value="ECO:0007669"/>
    <property type="project" value="InterPro"/>
</dbReference>
<accession>A0A7W8HS81</accession>
<keyword evidence="3" id="KW-1185">Reference proteome</keyword>
<dbReference type="GO" id="GO:0016853">
    <property type="term" value="F:isomerase activity"/>
    <property type="evidence" value="ECO:0007669"/>
    <property type="project" value="UniProtKB-KW"/>
</dbReference>
<dbReference type="InterPro" id="IPR036249">
    <property type="entry name" value="Thioredoxin-like_sf"/>
</dbReference>
<proteinExistence type="predicted"/>
<protein>
    <submittedName>
        <fullName evidence="2">Putative DsbA family dithiol-disulfide isomerase</fullName>
    </submittedName>
</protein>
<comment type="caution">
    <text evidence="2">The sequence shown here is derived from an EMBL/GenBank/DDBJ whole genome shotgun (WGS) entry which is preliminary data.</text>
</comment>
<dbReference type="InterPro" id="IPR001853">
    <property type="entry name" value="DSBA-like_thioredoxin_dom"/>
</dbReference>
<evidence type="ECO:0000313" key="2">
    <source>
        <dbReference type="EMBL" id="MBB5276338.1"/>
    </source>
</evidence>
<evidence type="ECO:0000313" key="3">
    <source>
        <dbReference type="Proteomes" id="UP000550895"/>
    </source>
</evidence>
<name>A0A7W8HS81_9HYPH</name>
<feature type="domain" description="DSBA-like thioredoxin" evidence="1">
    <location>
        <begin position="17"/>
        <end position="220"/>
    </location>
</feature>
<organism evidence="2 3">
    <name type="scientific">Rhizobium rosettiformans</name>
    <dbReference type="NCBI Taxonomy" id="1368430"/>
    <lineage>
        <taxon>Bacteria</taxon>
        <taxon>Pseudomonadati</taxon>
        <taxon>Pseudomonadota</taxon>
        <taxon>Alphaproteobacteria</taxon>
        <taxon>Hyphomicrobiales</taxon>
        <taxon>Rhizobiaceae</taxon>
        <taxon>Rhizobium/Agrobacterium group</taxon>
        <taxon>Rhizobium</taxon>
    </lineage>
</organism>
<dbReference type="PANTHER" id="PTHR13887">
    <property type="entry name" value="GLUTATHIONE S-TRANSFERASE KAPPA"/>
    <property type="match status" value="1"/>
</dbReference>
<dbReference type="Gene3D" id="3.40.30.10">
    <property type="entry name" value="Glutaredoxin"/>
    <property type="match status" value="1"/>
</dbReference>
<dbReference type="CDD" id="cd03024">
    <property type="entry name" value="DsbA_FrnE"/>
    <property type="match status" value="1"/>
</dbReference>
<gene>
    <name evidence="2" type="ORF">HNR26_002407</name>
</gene>